<gene>
    <name evidence="2" type="ORF">C176_02408</name>
</gene>
<keyword evidence="3" id="KW-1185">Reference proteome</keyword>
<reference evidence="2 3" key="1">
    <citation type="journal article" date="2014" name="BMC Genomics">
        <title>Genomic comparison of sporeforming bacilli isolated from milk.</title>
        <authorList>
            <person name="Moreno Switt A.I."/>
            <person name="Andrus A.D."/>
            <person name="Ranieri M.L."/>
            <person name="Orsi R.H."/>
            <person name="Ivy R."/>
            <person name="den Bakker H.C."/>
            <person name="Martin N.H."/>
            <person name="Wiedmann M."/>
            <person name="Boor K.J."/>
        </authorList>
    </citation>
    <scope>NUCLEOTIDE SEQUENCE [LARGE SCALE GENOMIC DNA]</scope>
    <source>
        <strain evidence="2 3">FSL R5-213</strain>
    </source>
</reference>
<dbReference type="AlphaFoldDB" id="W4F4J4"/>
<feature type="transmembrane region" description="Helical" evidence="1">
    <location>
        <begin position="12"/>
        <end position="30"/>
    </location>
</feature>
<evidence type="ECO:0000313" key="2">
    <source>
        <dbReference type="EMBL" id="ETT87758.1"/>
    </source>
</evidence>
<evidence type="ECO:0000256" key="1">
    <source>
        <dbReference type="SAM" id="Phobius"/>
    </source>
</evidence>
<sequence length="84" mass="9229">MSEYGQEELSALVQNVAAIVFMSAFVMGAYKYFTIVPWLTIIGVAVGLGIIIMSWAGKKNAFFVGSLILMSIVLVIYHNFSSIF</sequence>
<feature type="transmembrane region" description="Helical" evidence="1">
    <location>
        <begin position="62"/>
        <end position="80"/>
    </location>
</feature>
<name>W4F4J4_9BACL</name>
<keyword evidence="1" id="KW-0812">Transmembrane</keyword>
<accession>W4F4J4</accession>
<evidence type="ECO:0000313" key="3">
    <source>
        <dbReference type="Proteomes" id="UP000019062"/>
    </source>
</evidence>
<keyword evidence="1" id="KW-1133">Transmembrane helix</keyword>
<comment type="caution">
    <text evidence="2">The sequence shown here is derived from an EMBL/GenBank/DDBJ whole genome shotgun (WGS) entry which is preliminary data.</text>
</comment>
<protein>
    <submittedName>
        <fullName evidence="2">Uncharacterized protein</fullName>
    </submittedName>
</protein>
<dbReference type="Proteomes" id="UP000019062">
    <property type="component" value="Unassembled WGS sequence"/>
</dbReference>
<keyword evidence="1" id="KW-0472">Membrane</keyword>
<dbReference type="RefSeq" id="WP_038179533.1">
    <property type="nucleotide sequence ID" value="NZ_ASQA01000008.1"/>
</dbReference>
<proteinExistence type="predicted"/>
<organism evidence="2 3">
    <name type="scientific">Viridibacillus arenosi FSL R5-213</name>
    <dbReference type="NCBI Taxonomy" id="1227360"/>
    <lineage>
        <taxon>Bacteria</taxon>
        <taxon>Bacillati</taxon>
        <taxon>Bacillota</taxon>
        <taxon>Bacilli</taxon>
        <taxon>Bacillales</taxon>
        <taxon>Caryophanaceae</taxon>
        <taxon>Viridibacillus</taxon>
    </lineage>
</organism>
<dbReference type="EMBL" id="ASQA01000008">
    <property type="protein sequence ID" value="ETT87758.1"/>
    <property type="molecule type" value="Genomic_DNA"/>
</dbReference>
<feature type="transmembrane region" description="Helical" evidence="1">
    <location>
        <begin position="36"/>
        <end position="55"/>
    </location>
</feature>